<evidence type="ECO:0000256" key="7">
    <source>
        <dbReference type="SAM" id="Phobius"/>
    </source>
</evidence>
<protein>
    <submittedName>
        <fullName evidence="8">Purtative amino-acid permease</fullName>
    </submittedName>
</protein>
<feature type="transmembrane region" description="Helical" evidence="7">
    <location>
        <begin position="409"/>
        <end position="430"/>
    </location>
</feature>
<feature type="transmembrane region" description="Helical" evidence="7">
    <location>
        <begin position="80"/>
        <end position="101"/>
    </location>
</feature>
<feature type="transmembrane region" description="Helical" evidence="7">
    <location>
        <begin position="50"/>
        <end position="74"/>
    </location>
</feature>
<dbReference type="EMBL" id="CP086714">
    <property type="protein sequence ID" value="WOO76476.1"/>
    <property type="molecule type" value="Genomic_DNA"/>
</dbReference>
<feature type="region of interest" description="Disordered" evidence="6">
    <location>
        <begin position="550"/>
        <end position="577"/>
    </location>
</feature>
<keyword evidence="9" id="KW-1185">Reference proteome</keyword>
<dbReference type="GO" id="GO:0022857">
    <property type="term" value="F:transmembrane transporter activity"/>
    <property type="evidence" value="ECO:0007669"/>
    <property type="project" value="InterPro"/>
</dbReference>
<evidence type="ECO:0000313" key="8">
    <source>
        <dbReference type="EMBL" id="WOO76476.1"/>
    </source>
</evidence>
<dbReference type="InterPro" id="IPR002293">
    <property type="entry name" value="AA/rel_permease1"/>
</dbReference>
<keyword evidence="2" id="KW-0813">Transport</keyword>
<evidence type="ECO:0000256" key="6">
    <source>
        <dbReference type="SAM" id="MobiDB-lite"/>
    </source>
</evidence>
<dbReference type="PANTHER" id="PTHR45649">
    <property type="entry name" value="AMINO-ACID PERMEASE BAT1"/>
    <property type="match status" value="1"/>
</dbReference>
<keyword evidence="5 7" id="KW-0472">Membrane</keyword>
<feature type="transmembrane region" description="Helical" evidence="7">
    <location>
        <begin position="483"/>
        <end position="502"/>
    </location>
</feature>
<name>A0AAF0Y2K4_9TREE</name>
<gene>
    <name evidence="8" type="primary">SPAPB24D3.02c</name>
    <name evidence="8" type="ORF">LOC62_01G000097</name>
</gene>
<evidence type="ECO:0000256" key="2">
    <source>
        <dbReference type="ARBA" id="ARBA00022448"/>
    </source>
</evidence>
<proteinExistence type="predicted"/>
<evidence type="ECO:0000256" key="3">
    <source>
        <dbReference type="ARBA" id="ARBA00022692"/>
    </source>
</evidence>
<keyword evidence="3 7" id="KW-0812">Transmembrane</keyword>
<feature type="transmembrane region" description="Helical" evidence="7">
    <location>
        <begin position="201"/>
        <end position="219"/>
    </location>
</feature>
<dbReference type="PIRSF" id="PIRSF006060">
    <property type="entry name" value="AA_transporter"/>
    <property type="match status" value="1"/>
</dbReference>
<feature type="transmembrane region" description="Helical" evidence="7">
    <location>
        <begin position="274"/>
        <end position="299"/>
    </location>
</feature>
<feature type="transmembrane region" description="Helical" evidence="7">
    <location>
        <begin position="135"/>
        <end position="160"/>
    </location>
</feature>
<feature type="transmembrane region" description="Helical" evidence="7">
    <location>
        <begin position="385"/>
        <end position="402"/>
    </location>
</feature>
<evidence type="ECO:0000256" key="1">
    <source>
        <dbReference type="ARBA" id="ARBA00004141"/>
    </source>
</evidence>
<dbReference type="Gene3D" id="1.20.1740.10">
    <property type="entry name" value="Amino acid/polyamine transporter I"/>
    <property type="match status" value="1"/>
</dbReference>
<feature type="transmembrane region" description="Helical" evidence="7">
    <location>
        <begin position="172"/>
        <end position="194"/>
    </location>
</feature>
<dbReference type="Pfam" id="PF13520">
    <property type="entry name" value="AA_permease_2"/>
    <property type="match status" value="1"/>
</dbReference>
<dbReference type="GeneID" id="87803359"/>
<reference evidence="8" key="1">
    <citation type="submission" date="2023-10" db="EMBL/GenBank/DDBJ databases">
        <authorList>
            <person name="Noh H."/>
        </authorList>
    </citation>
    <scope>NUCLEOTIDE SEQUENCE</scope>
    <source>
        <strain evidence="8">DUCC4014</strain>
    </source>
</reference>
<comment type="subcellular location">
    <subcellularLocation>
        <location evidence="1">Membrane</location>
        <topology evidence="1">Multi-pass membrane protein</topology>
    </subcellularLocation>
</comment>
<sequence length="577" mass="61913">MTNAADDARLHNVHPEMGDNDHYLTRDDVALEGLGYKPELKRSFSKLETFGVAFSIMGVVPSIGSTIMYCLPYGGPVGMIWGWVLSAFLISFIGFAMGDLASSMPTSGGLYYWTHRLSPPEYRNFLSWFAGYNSFLGNTAATSSLAWACAGMFYAAASIANEDFSPSVGAKFGLYCGILIFCGLFCSYGTTAFARMQTPATVLNLALALVTIIGLPIARRHELGSAKWTFGGWGNLSNWPNGFAFFLSMLAPVWTICSFDCAVSISEEASNAAIAVPGAITGSIGLAGVLGTVIMIILAATMGEDLEAINNSAIGQPLAFIYLQAFGKTGTLVLWSFMIIAQMSMTASLLLPASRQAFAFARDGALPFSGFLYKVDRWSGTPVRTVWLVVGAAIPLGALGFADPVNESAINAIFALAILGPYVAYFLPIFSRLLWGQDNFKPGPWYLGKWSRPVAWVACGWMVFAAVLFCFPADRGPDAGSMNYAIVVAGAVWVFATGYYYFPKYGGKTFFTGPRTEDLSADIMAHAQEDAHLPPGLSTTASASHGYIADPNKRHPHSVTTQAVDDDSDSESVPKIV</sequence>
<dbReference type="Proteomes" id="UP000827549">
    <property type="component" value="Chromosome 1"/>
</dbReference>
<evidence type="ECO:0000256" key="4">
    <source>
        <dbReference type="ARBA" id="ARBA00022989"/>
    </source>
</evidence>
<dbReference type="RefSeq" id="XP_062622508.1">
    <property type="nucleotide sequence ID" value="XM_062766524.1"/>
</dbReference>
<dbReference type="AlphaFoldDB" id="A0AAF0Y2K4"/>
<feature type="transmembrane region" description="Helical" evidence="7">
    <location>
        <begin position="239"/>
        <end position="262"/>
    </location>
</feature>
<evidence type="ECO:0000313" key="9">
    <source>
        <dbReference type="Proteomes" id="UP000827549"/>
    </source>
</evidence>
<accession>A0AAF0Y2K4</accession>
<dbReference type="GO" id="GO:0016020">
    <property type="term" value="C:membrane"/>
    <property type="evidence" value="ECO:0007669"/>
    <property type="project" value="UniProtKB-SubCell"/>
</dbReference>
<organism evidence="8 9">
    <name type="scientific">Vanrija pseudolonga</name>
    <dbReference type="NCBI Taxonomy" id="143232"/>
    <lineage>
        <taxon>Eukaryota</taxon>
        <taxon>Fungi</taxon>
        <taxon>Dikarya</taxon>
        <taxon>Basidiomycota</taxon>
        <taxon>Agaricomycotina</taxon>
        <taxon>Tremellomycetes</taxon>
        <taxon>Trichosporonales</taxon>
        <taxon>Trichosporonaceae</taxon>
        <taxon>Vanrija</taxon>
    </lineage>
</organism>
<feature type="transmembrane region" description="Helical" evidence="7">
    <location>
        <begin position="450"/>
        <end position="471"/>
    </location>
</feature>
<keyword evidence="4 7" id="KW-1133">Transmembrane helix</keyword>
<dbReference type="PANTHER" id="PTHR45649:SF6">
    <property type="entry name" value="GABA-SPECIFIC PERMEASE"/>
    <property type="match status" value="1"/>
</dbReference>
<evidence type="ECO:0000256" key="5">
    <source>
        <dbReference type="ARBA" id="ARBA00023136"/>
    </source>
</evidence>